<dbReference type="OrthoDB" id="117402at2"/>
<keyword evidence="6" id="KW-0472">Membrane</keyword>
<evidence type="ECO:0000256" key="1">
    <source>
        <dbReference type="ARBA" id="ARBA00005791"/>
    </source>
</evidence>
<evidence type="ECO:0000256" key="2">
    <source>
        <dbReference type="ARBA" id="ARBA00022729"/>
    </source>
</evidence>
<dbReference type="AlphaFoldDB" id="A0A328A135"/>
<evidence type="ECO:0000256" key="4">
    <source>
        <dbReference type="ARBA" id="ARBA00023157"/>
    </source>
</evidence>
<feature type="transmembrane region" description="Helical" evidence="6">
    <location>
        <begin position="12"/>
        <end position="30"/>
    </location>
</feature>
<dbReference type="PROSITE" id="PS51352">
    <property type="entry name" value="THIOREDOXIN_2"/>
    <property type="match status" value="1"/>
</dbReference>
<dbReference type="PANTHER" id="PTHR13887">
    <property type="entry name" value="GLUTATHIONE S-TRANSFERASE KAPPA"/>
    <property type="match status" value="1"/>
</dbReference>
<accession>A0A328A135</accession>
<keyword evidence="6" id="KW-0812">Transmembrane</keyword>
<dbReference type="InterPro" id="IPR013766">
    <property type="entry name" value="Thioredoxin_domain"/>
</dbReference>
<keyword evidence="4" id="KW-1015">Disulfide bond</keyword>
<dbReference type="InterPro" id="IPR012336">
    <property type="entry name" value="Thioredoxin-like_fold"/>
</dbReference>
<keyword evidence="6" id="KW-1133">Transmembrane helix</keyword>
<keyword evidence="2" id="KW-0732">Signal</keyword>
<evidence type="ECO:0000256" key="3">
    <source>
        <dbReference type="ARBA" id="ARBA00023002"/>
    </source>
</evidence>
<gene>
    <name evidence="8" type="ORF">BHX94_11850</name>
</gene>
<sequence>MKRSNSSTFKFIVIATLAIVVLVIAGVIIYNTNSQSSQGMVSGKQPPIEDQPTLGDSDAPVTIVEFGDFKCPACKAWGSDVFPKLVNDYIDTGEVKFSYVNVLFHGEESELGSLAVESVYKQNPDAYWEFHKALFEAQPSDDHDRSWITTENILEIASGVSGIDTNDLKSSIENNSEMDAVNRDSELASEIGVQFTPTIMINETIIEDPFDYESIKEVIDSELEEN</sequence>
<keyword evidence="5" id="KW-0676">Redox-active center</keyword>
<comment type="similarity">
    <text evidence="1">Belongs to the thioredoxin family. DsbA subfamily.</text>
</comment>
<comment type="caution">
    <text evidence="8">The sequence shown here is derived from an EMBL/GenBank/DDBJ whole genome shotgun (WGS) entry which is preliminary data.</text>
</comment>
<protein>
    <submittedName>
        <fullName evidence="8">Dihydroneopterin aldolase</fullName>
    </submittedName>
</protein>
<dbReference type="GO" id="GO:0016491">
    <property type="term" value="F:oxidoreductase activity"/>
    <property type="evidence" value="ECO:0007669"/>
    <property type="project" value="UniProtKB-KW"/>
</dbReference>
<dbReference type="Gene3D" id="3.40.30.10">
    <property type="entry name" value="Glutaredoxin"/>
    <property type="match status" value="1"/>
</dbReference>
<dbReference type="Pfam" id="PF13462">
    <property type="entry name" value="Thioredoxin_4"/>
    <property type="match status" value="1"/>
</dbReference>
<evidence type="ECO:0000256" key="5">
    <source>
        <dbReference type="ARBA" id="ARBA00023284"/>
    </source>
</evidence>
<evidence type="ECO:0000313" key="9">
    <source>
        <dbReference type="Proteomes" id="UP000249579"/>
    </source>
</evidence>
<evidence type="ECO:0000313" key="8">
    <source>
        <dbReference type="EMBL" id="RAK48007.1"/>
    </source>
</evidence>
<dbReference type="InterPro" id="IPR036249">
    <property type="entry name" value="Thioredoxin-like_sf"/>
</dbReference>
<dbReference type="PANTHER" id="PTHR13887:SF14">
    <property type="entry name" value="DISULFIDE BOND FORMATION PROTEIN D"/>
    <property type="match status" value="1"/>
</dbReference>
<evidence type="ECO:0000256" key="6">
    <source>
        <dbReference type="SAM" id="Phobius"/>
    </source>
</evidence>
<name>A0A328A135_9STAP</name>
<dbReference type="EMBL" id="PZJG01000014">
    <property type="protein sequence ID" value="RAK48007.1"/>
    <property type="molecule type" value="Genomic_DNA"/>
</dbReference>
<organism evidence="8 9">
    <name type="scientific">Macrococcoides bohemicum</name>
    <dbReference type="NCBI Taxonomy" id="1903056"/>
    <lineage>
        <taxon>Bacteria</taxon>
        <taxon>Bacillati</taxon>
        <taxon>Bacillota</taxon>
        <taxon>Bacilli</taxon>
        <taxon>Bacillales</taxon>
        <taxon>Staphylococcaceae</taxon>
        <taxon>Macrococcoides</taxon>
    </lineage>
</organism>
<dbReference type="Proteomes" id="UP000249579">
    <property type="component" value="Unassembled WGS sequence"/>
</dbReference>
<keyword evidence="3" id="KW-0560">Oxidoreductase</keyword>
<evidence type="ECO:0000259" key="7">
    <source>
        <dbReference type="PROSITE" id="PS51352"/>
    </source>
</evidence>
<proteinExistence type="inferred from homology"/>
<dbReference type="SUPFAM" id="SSF52833">
    <property type="entry name" value="Thioredoxin-like"/>
    <property type="match status" value="1"/>
</dbReference>
<feature type="domain" description="Thioredoxin" evidence="7">
    <location>
        <begin position="39"/>
        <end position="224"/>
    </location>
</feature>
<dbReference type="RefSeq" id="WP_111747093.1">
    <property type="nucleotide sequence ID" value="NZ_DALZDE010000002.1"/>
</dbReference>
<reference evidence="8 9" key="1">
    <citation type="journal article" date="2018" name="Front. Microbiol.">
        <title>Description and Comparative Genomics of Macrococcus caseolyticus subsp. hominis subsp. nov., Macrococcus goetzii sp. nov., Macrococcus epidermidis sp. nov., and Macrococcus bohemicus sp. nov., Novel Macrococci From Human Clinical Material With Virulence Potential and Suspected Uptake of Foreign DNA by Natural Transformation.</title>
        <authorList>
            <person name="Maslanova I."/>
            <person name="Wertheimer Z."/>
            <person name="Sedlacek I."/>
            <person name="Svec P."/>
            <person name="Indrakova A."/>
            <person name="Kovarovic V."/>
            <person name="Schumann P."/>
            <person name="Sproer C."/>
            <person name="Kralova S."/>
            <person name="Sedo O."/>
            <person name="Kristofova L."/>
            <person name="Vrbovska V."/>
            <person name="Fuzik T."/>
            <person name="Petras P."/>
            <person name="Zdrahal Z."/>
            <person name="Ruzickova V."/>
            <person name="Doskar J."/>
            <person name="Pantucek R."/>
        </authorList>
    </citation>
    <scope>NUCLEOTIDE SEQUENCE [LARGE SCALE GENOMIC DNA]</scope>
    <source>
        <strain evidence="8 9">03/115</strain>
    </source>
</reference>